<feature type="transmembrane region" description="Helical" evidence="2">
    <location>
        <begin position="437"/>
        <end position="457"/>
    </location>
</feature>
<dbReference type="AlphaFoldDB" id="A0A2P4YSS2"/>
<sequence length="841" mass="93620">MSTPPAPHPSQASPLVPVTSANHGSEASAELPVRGASALGVSSDRGNPVIDLTTSLETGPGSGPSCRTSSPRQPSSPGDTISDATIKSSSVGVATMDPVSTLVMEQGERHHNEHIQLARLIAFAVTQPPEPSDSPQRQAILHAESASALVDILRGQYQPPNSSAELAQLRSLTALRYFEMLDVDELTERCEKLLHDGTVAALREAVDTAHTYLDLDKTQVRGYLLLTEALSGLCRHEDAVTWYKKGLELHPDNTELQTGLKKARVAVLNDLLEASEEEKEDNEGQLDQGVPDGDYVENLNATNQKRSTLIVQRAQMYARSPLNEMLTNESEDTAVHNDSETQTTVFQAKMGRVLEHLDVLKLARLAAVYTFSELLNLRRVTIGVGLFFFGLLAQAIIHRQKIMVISMLVICFYRSQLKERALRSAKNWVQTSTDKLGAFTWIPRIIFVIPVFMKVFGHLKFMLFLQQDVRLVSIVSTVTALLVVNSLRTNAGQHAKWWGEGRRLKFVAYFTAIMYWVIWRRQWTDTIRLLGPAFIDAGGIVLGSVSSSELQEVCRHAFNRLYSDVANDIQADVDLDAWFFLGLGNWIVEYWQQPTDFSLEMLSKMLTECFDSMEKAAVRAFSPELRHLRNQLKNMEITDELQLLVAYLKQSLEAVPPPKSFGMAVLFVKKCLSFVVFGFLVVFFGVISLPSLPFVVSESHDARDLYDRYRSGKLKERDGLELMLLGSPLLRVWENVKGCVYCLEGSVTFSKAVATGTNIVSTAARISRLATFASRVRKDGIFANAHDIPDHIANAFLVTKDSSLIIDGVKYIRDSTHFQDFQTLIANWWSRGPSNEASSPR</sequence>
<dbReference type="InterPro" id="IPR011990">
    <property type="entry name" value="TPR-like_helical_dom_sf"/>
</dbReference>
<comment type="caution">
    <text evidence="3">The sequence shown here is derived from an EMBL/GenBank/DDBJ whole genome shotgun (WGS) entry which is preliminary data.</text>
</comment>
<proteinExistence type="predicted"/>
<evidence type="ECO:0000313" key="4">
    <source>
        <dbReference type="Proteomes" id="UP000237271"/>
    </source>
</evidence>
<dbReference type="OrthoDB" id="2335338at2759"/>
<dbReference type="Proteomes" id="UP000237271">
    <property type="component" value="Unassembled WGS sequence"/>
</dbReference>
<organism evidence="3 4">
    <name type="scientific">Phytophthora palmivora</name>
    <dbReference type="NCBI Taxonomy" id="4796"/>
    <lineage>
        <taxon>Eukaryota</taxon>
        <taxon>Sar</taxon>
        <taxon>Stramenopiles</taxon>
        <taxon>Oomycota</taxon>
        <taxon>Peronosporomycetes</taxon>
        <taxon>Peronosporales</taxon>
        <taxon>Peronosporaceae</taxon>
        <taxon>Phytophthora</taxon>
    </lineage>
</organism>
<evidence type="ECO:0000313" key="3">
    <source>
        <dbReference type="EMBL" id="POM80842.1"/>
    </source>
</evidence>
<evidence type="ECO:0000256" key="2">
    <source>
        <dbReference type="SAM" id="Phobius"/>
    </source>
</evidence>
<reference evidence="3 4" key="1">
    <citation type="journal article" date="2017" name="Genome Biol. Evol.">
        <title>Phytophthora megakarya and P. palmivora, closely related causal agents of cacao black pod rot, underwent increases in genome sizes and gene numbers by different mechanisms.</title>
        <authorList>
            <person name="Ali S.S."/>
            <person name="Shao J."/>
            <person name="Lary D.J."/>
            <person name="Kronmiller B."/>
            <person name="Shen D."/>
            <person name="Strem M.D."/>
            <person name="Amoako-Attah I."/>
            <person name="Akrofi A.Y."/>
            <person name="Begoude B.A."/>
            <person name="Ten Hoopen G.M."/>
            <person name="Coulibaly K."/>
            <person name="Kebe B.I."/>
            <person name="Melnick R.L."/>
            <person name="Guiltinan M.J."/>
            <person name="Tyler B.M."/>
            <person name="Meinhardt L.W."/>
            <person name="Bailey B.A."/>
        </authorList>
    </citation>
    <scope>NUCLEOTIDE SEQUENCE [LARGE SCALE GENOMIC DNA]</scope>
    <source>
        <strain evidence="4">sbr112.9</strain>
    </source>
</reference>
<keyword evidence="2" id="KW-1133">Transmembrane helix</keyword>
<feature type="region of interest" description="Disordered" evidence="1">
    <location>
        <begin position="1"/>
        <end position="84"/>
    </location>
</feature>
<feature type="transmembrane region" description="Helical" evidence="2">
    <location>
        <begin position="671"/>
        <end position="696"/>
    </location>
</feature>
<feature type="transmembrane region" description="Helical" evidence="2">
    <location>
        <begin position="469"/>
        <end position="487"/>
    </location>
</feature>
<keyword evidence="4" id="KW-1185">Reference proteome</keyword>
<dbReference type="Gene3D" id="1.25.40.10">
    <property type="entry name" value="Tetratricopeptide repeat domain"/>
    <property type="match status" value="1"/>
</dbReference>
<keyword evidence="2" id="KW-0812">Transmembrane</keyword>
<gene>
    <name evidence="3" type="ORF">PHPALM_1268</name>
</gene>
<accession>A0A2P4YSS2</accession>
<feature type="transmembrane region" description="Helical" evidence="2">
    <location>
        <begin position="380"/>
        <end position="397"/>
    </location>
</feature>
<evidence type="ECO:0000256" key="1">
    <source>
        <dbReference type="SAM" id="MobiDB-lite"/>
    </source>
</evidence>
<feature type="compositionally biased region" description="Polar residues" evidence="1">
    <location>
        <begin position="65"/>
        <end position="84"/>
    </location>
</feature>
<name>A0A2P4YSS2_9STRA</name>
<dbReference type="SUPFAM" id="SSF48452">
    <property type="entry name" value="TPR-like"/>
    <property type="match status" value="1"/>
</dbReference>
<protein>
    <submittedName>
        <fullName evidence="3">Uncharacterized protein</fullName>
    </submittedName>
</protein>
<keyword evidence="2" id="KW-0472">Membrane</keyword>
<dbReference type="EMBL" id="NCKW01000264">
    <property type="protein sequence ID" value="POM80842.1"/>
    <property type="molecule type" value="Genomic_DNA"/>
</dbReference>